<organism evidence="1 2">
    <name type="scientific">Candidatus Falkowbacteria bacterium GW2011_GWA2_39_24</name>
    <dbReference type="NCBI Taxonomy" id="1618634"/>
    <lineage>
        <taxon>Bacteria</taxon>
        <taxon>Candidatus Falkowiibacteriota</taxon>
    </lineage>
</organism>
<evidence type="ECO:0000313" key="2">
    <source>
        <dbReference type="Proteomes" id="UP000034048"/>
    </source>
</evidence>
<dbReference type="InterPro" id="IPR029058">
    <property type="entry name" value="AB_hydrolase_fold"/>
</dbReference>
<gene>
    <name evidence="1" type="ORF">UT42_C0001G0014</name>
</gene>
<dbReference type="SUPFAM" id="SSF53474">
    <property type="entry name" value="alpha/beta-Hydrolases"/>
    <property type="match status" value="1"/>
</dbReference>
<name>A0A0G0RPC8_9BACT</name>
<dbReference type="EMBL" id="LBWS01000001">
    <property type="protein sequence ID" value="KKR15457.1"/>
    <property type="molecule type" value="Genomic_DNA"/>
</dbReference>
<comment type="caution">
    <text evidence="1">The sequence shown here is derived from an EMBL/GenBank/DDBJ whole genome shotgun (WGS) entry which is preliminary data.</text>
</comment>
<sequence length="204" mass="22262">MPKEHKVIIVQGLGRDASKLVWITRFWKKYGLNPIVYSVGWHDTEEGFVPKLNRLLDLIDKLFEEGDIVSLIGTSAGGSAVINAFAKRKQQIASVVNICGRLRVGTHKGIHSFEIRTASSPAFAESVRMCEQEIEQLSSDDKDRIMTVRPLLGDELVPADTVIINGAHNVVIPSGEHVLSIALSLSLLSAEMISFLVKSGAESG</sequence>
<proteinExistence type="predicted"/>
<dbReference type="AlphaFoldDB" id="A0A0G0RPC8"/>
<reference evidence="1 2" key="1">
    <citation type="journal article" date="2015" name="Nature">
        <title>rRNA introns, odd ribosomes, and small enigmatic genomes across a large radiation of phyla.</title>
        <authorList>
            <person name="Brown C.T."/>
            <person name="Hug L.A."/>
            <person name="Thomas B.C."/>
            <person name="Sharon I."/>
            <person name="Castelle C.J."/>
            <person name="Singh A."/>
            <person name="Wilkins M.J."/>
            <person name="Williams K.H."/>
            <person name="Banfield J.F."/>
        </authorList>
    </citation>
    <scope>NUCLEOTIDE SEQUENCE [LARGE SCALE GENOMIC DNA]</scope>
</reference>
<protein>
    <submittedName>
        <fullName evidence="1">Uncharacterized protein</fullName>
    </submittedName>
</protein>
<evidence type="ECO:0000313" key="1">
    <source>
        <dbReference type="EMBL" id="KKR15457.1"/>
    </source>
</evidence>
<accession>A0A0G0RPC8</accession>
<dbReference type="Gene3D" id="3.40.50.1820">
    <property type="entry name" value="alpha/beta hydrolase"/>
    <property type="match status" value="1"/>
</dbReference>
<dbReference type="Proteomes" id="UP000034048">
    <property type="component" value="Unassembled WGS sequence"/>
</dbReference>